<evidence type="ECO:0000313" key="2">
    <source>
        <dbReference type="Proteomes" id="UP001153678"/>
    </source>
</evidence>
<feature type="non-terminal residue" evidence="1">
    <location>
        <position position="268"/>
    </location>
</feature>
<dbReference type="EMBL" id="CAMKVN010012456">
    <property type="protein sequence ID" value="CAI2195450.1"/>
    <property type="molecule type" value="Genomic_DNA"/>
</dbReference>
<name>A0A9W4T806_9GLOM</name>
<dbReference type="Proteomes" id="UP001153678">
    <property type="component" value="Unassembled WGS sequence"/>
</dbReference>
<protein>
    <submittedName>
        <fullName evidence="1">16320_t:CDS:1</fullName>
    </submittedName>
</protein>
<sequence>LSFLSHLTNLKHLEIQNDDEQRIEQGIINYFFGSLGPLKNIDKLKYLNIDNTVVDFGLEYLPTSLKQIACQTNPELKEVQKNNNSYKKQSLKIVSDVPKNKQDSLLLPTYLPIKLYNIKTNRDEKADEVRKMRKCYGEGEVTLISINTEVKDKNENAERLLSKETIFMFDDELVDGLFQALSAVKNRGRGIPIDGIYSILGLLPYDEKIKVQYKPKICPRCPNQEETKDCTHNKDSKKYPIYTKEELEKNLIDIVKIAIEEGHPEPLT</sequence>
<dbReference type="AlphaFoldDB" id="A0A9W4T806"/>
<accession>A0A9W4T806</accession>
<proteinExistence type="predicted"/>
<evidence type="ECO:0000313" key="1">
    <source>
        <dbReference type="EMBL" id="CAI2195450.1"/>
    </source>
</evidence>
<comment type="caution">
    <text evidence="1">The sequence shown here is derived from an EMBL/GenBank/DDBJ whole genome shotgun (WGS) entry which is preliminary data.</text>
</comment>
<organism evidence="1 2">
    <name type="scientific">Funneliformis geosporum</name>
    <dbReference type="NCBI Taxonomy" id="1117311"/>
    <lineage>
        <taxon>Eukaryota</taxon>
        <taxon>Fungi</taxon>
        <taxon>Fungi incertae sedis</taxon>
        <taxon>Mucoromycota</taxon>
        <taxon>Glomeromycotina</taxon>
        <taxon>Glomeromycetes</taxon>
        <taxon>Glomerales</taxon>
        <taxon>Glomeraceae</taxon>
        <taxon>Funneliformis</taxon>
    </lineage>
</organism>
<dbReference type="OrthoDB" id="2447218at2759"/>
<reference evidence="1" key="1">
    <citation type="submission" date="2022-08" db="EMBL/GenBank/DDBJ databases">
        <authorList>
            <person name="Kallberg Y."/>
            <person name="Tangrot J."/>
            <person name="Rosling A."/>
        </authorList>
    </citation>
    <scope>NUCLEOTIDE SEQUENCE</scope>
    <source>
        <strain evidence="1">Wild A</strain>
    </source>
</reference>
<gene>
    <name evidence="1" type="ORF">FWILDA_LOCUS17082</name>
</gene>
<keyword evidence="2" id="KW-1185">Reference proteome</keyword>